<evidence type="ECO:0000313" key="3">
    <source>
        <dbReference type="Proteomes" id="UP000256964"/>
    </source>
</evidence>
<feature type="region of interest" description="Disordered" evidence="1">
    <location>
        <begin position="1"/>
        <end position="23"/>
    </location>
</feature>
<keyword evidence="3" id="KW-1185">Reference proteome</keyword>
<dbReference type="EMBL" id="KZ857395">
    <property type="protein sequence ID" value="RDX51271.1"/>
    <property type="molecule type" value="Genomic_DNA"/>
</dbReference>
<gene>
    <name evidence="2" type="ORF">OH76DRAFT_321617</name>
</gene>
<dbReference type="Proteomes" id="UP000256964">
    <property type="component" value="Unassembled WGS sequence"/>
</dbReference>
<name>A0A371DFF0_9APHY</name>
<evidence type="ECO:0000313" key="2">
    <source>
        <dbReference type="EMBL" id="RDX51271.1"/>
    </source>
</evidence>
<feature type="compositionally biased region" description="Basic residues" evidence="1">
    <location>
        <begin position="146"/>
        <end position="165"/>
    </location>
</feature>
<proteinExistence type="predicted"/>
<organism evidence="2 3">
    <name type="scientific">Lentinus brumalis</name>
    <dbReference type="NCBI Taxonomy" id="2498619"/>
    <lineage>
        <taxon>Eukaryota</taxon>
        <taxon>Fungi</taxon>
        <taxon>Dikarya</taxon>
        <taxon>Basidiomycota</taxon>
        <taxon>Agaricomycotina</taxon>
        <taxon>Agaricomycetes</taxon>
        <taxon>Polyporales</taxon>
        <taxon>Polyporaceae</taxon>
        <taxon>Lentinus</taxon>
    </lineage>
</organism>
<dbReference type="AlphaFoldDB" id="A0A371DFF0"/>
<evidence type="ECO:0000256" key="1">
    <source>
        <dbReference type="SAM" id="MobiDB-lite"/>
    </source>
</evidence>
<feature type="region of interest" description="Disordered" evidence="1">
    <location>
        <begin position="136"/>
        <end position="170"/>
    </location>
</feature>
<feature type="compositionally biased region" description="Basic and acidic residues" evidence="1">
    <location>
        <begin position="89"/>
        <end position="108"/>
    </location>
</feature>
<sequence>MIGATLCNRRSETGCTRSTGHPHVPAVRASVMRNPTGDEENSFSVWVQYSLSACIHCDRRGPMWAEQPSALSRFGRRDQGLATGLAGESTKKGSGHQDSRDQRCDTRRSSRIPASTRRSLSAHRCAWSTVLSASTLGPGVGEQQRGRRSRMLKRRRSVAPRRKRSGTPVGGRLASSLVVVRVKVKPLRRRVGCLGSSYAPPPS</sequence>
<reference evidence="2 3" key="1">
    <citation type="journal article" date="2018" name="Biotechnol. Biofuels">
        <title>Integrative visual omics of the white-rot fungus Polyporus brumalis exposes the biotechnological potential of its oxidative enzymes for delignifying raw plant biomass.</title>
        <authorList>
            <person name="Miyauchi S."/>
            <person name="Rancon A."/>
            <person name="Drula E."/>
            <person name="Hage H."/>
            <person name="Chaduli D."/>
            <person name="Favel A."/>
            <person name="Grisel S."/>
            <person name="Henrissat B."/>
            <person name="Herpoel-Gimbert I."/>
            <person name="Ruiz-Duenas F.J."/>
            <person name="Chevret D."/>
            <person name="Hainaut M."/>
            <person name="Lin J."/>
            <person name="Wang M."/>
            <person name="Pangilinan J."/>
            <person name="Lipzen A."/>
            <person name="Lesage-Meessen L."/>
            <person name="Navarro D."/>
            <person name="Riley R."/>
            <person name="Grigoriev I.V."/>
            <person name="Zhou S."/>
            <person name="Raouche S."/>
            <person name="Rosso M.N."/>
        </authorList>
    </citation>
    <scope>NUCLEOTIDE SEQUENCE [LARGE SCALE GENOMIC DNA]</scope>
    <source>
        <strain evidence="2 3">BRFM 1820</strain>
    </source>
</reference>
<feature type="region of interest" description="Disordered" evidence="1">
    <location>
        <begin position="84"/>
        <end position="118"/>
    </location>
</feature>
<protein>
    <submittedName>
        <fullName evidence="2">Uncharacterized protein</fullName>
    </submittedName>
</protein>
<accession>A0A371DFF0</accession>